<sequence length="169" mass="19381">MSGRKSISSVKSPIKKPFETPRKLSNPLVYRSGLQQKEPLRMTIKLEDIINASKNLKEPNSAKPETEPEIEESSDLNSRSSPQKSPEPQYISDKIVDCKIEKVRVKERFLMEKQKPEVKEKKLKELENVIGKKFNCNVKINKDSKIEKLPNSIIVVIDGNVHVFNVQRL</sequence>
<dbReference type="Proteomes" id="UP000187209">
    <property type="component" value="Unassembled WGS sequence"/>
</dbReference>
<dbReference type="EMBL" id="MPUH01000579">
    <property type="protein sequence ID" value="OMJ77368.1"/>
    <property type="molecule type" value="Genomic_DNA"/>
</dbReference>
<feature type="compositionally biased region" description="Low complexity" evidence="1">
    <location>
        <begin position="1"/>
        <end position="12"/>
    </location>
</feature>
<feature type="region of interest" description="Disordered" evidence="1">
    <location>
        <begin position="1"/>
        <end position="36"/>
    </location>
</feature>
<dbReference type="AlphaFoldDB" id="A0A1R2BKS4"/>
<organism evidence="2 3">
    <name type="scientific">Stentor coeruleus</name>
    <dbReference type="NCBI Taxonomy" id="5963"/>
    <lineage>
        <taxon>Eukaryota</taxon>
        <taxon>Sar</taxon>
        <taxon>Alveolata</taxon>
        <taxon>Ciliophora</taxon>
        <taxon>Postciliodesmatophora</taxon>
        <taxon>Heterotrichea</taxon>
        <taxon>Heterotrichida</taxon>
        <taxon>Stentoridae</taxon>
        <taxon>Stentor</taxon>
    </lineage>
</organism>
<gene>
    <name evidence="2" type="ORF">SteCoe_23066</name>
</gene>
<evidence type="ECO:0000256" key="1">
    <source>
        <dbReference type="SAM" id="MobiDB-lite"/>
    </source>
</evidence>
<proteinExistence type="predicted"/>
<name>A0A1R2BKS4_9CILI</name>
<evidence type="ECO:0000313" key="2">
    <source>
        <dbReference type="EMBL" id="OMJ77368.1"/>
    </source>
</evidence>
<feature type="region of interest" description="Disordered" evidence="1">
    <location>
        <begin position="52"/>
        <end position="91"/>
    </location>
</feature>
<evidence type="ECO:0000313" key="3">
    <source>
        <dbReference type="Proteomes" id="UP000187209"/>
    </source>
</evidence>
<comment type="caution">
    <text evidence="2">The sequence shown here is derived from an EMBL/GenBank/DDBJ whole genome shotgun (WGS) entry which is preliminary data.</text>
</comment>
<accession>A0A1R2BKS4</accession>
<protein>
    <submittedName>
        <fullName evidence="2">Uncharacterized protein</fullName>
    </submittedName>
</protein>
<feature type="compositionally biased region" description="Polar residues" evidence="1">
    <location>
        <begin position="75"/>
        <end position="86"/>
    </location>
</feature>
<keyword evidence="3" id="KW-1185">Reference proteome</keyword>
<reference evidence="2 3" key="1">
    <citation type="submission" date="2016-11" db="EMBL/GenBank/DDBJ databases">
        <title>The macronuclear genome of Stentor coeruleus: a giant cell with tiny introns.</title>
        <authorList>
            <person name="Slabodnick M."/>
            <person name="Ruby J.G."/>
            <person name="Reiff S.B."/>
            <person name="Swart E.C."/>
            <person name="Gosai S."/>
            <person name="Prabakaran S."/>
            <person name="Witkowska E."/>
            <person name="Larue G.E."/>
            <person name="Fisher S."/>
            <person name="Freeman R.M."/>
            <person name="Gunawardena J."/>
            <person name="Chu W."/>
            <person name="Stover N.A."/>
            <person name="Gregory B.D."/>
            <person name="Nowacki M."/>
            <person name="Derisi J."/>
            <person name="Roy S.W."/>
            <person name="Marshall W.F."/>
            <person name="Sood P."/>
        </authorList>
    </citation>
    <scope>NUCLEOTIDE SEQUENCE [LARGE SCALE GENOMIC DNA]</scope>
    <source>
        <strain evidence="2">WM001</strain>
    </source>
</reference>